<evidence type="ECO:0000313" key="2">
    <source>
        <dbReference type="EMBL" id="KAH0893105.1"/>
    </source>
</evidence>
<reference evidence="2 3" key="1">
    <citation type="submission" date="2021-05" db="EMBL/GenBank/DDBJ databases">
        <title>Genome Assembly of Synthetic Allotetraploid Brassica napus Reveals Homoeologous Exchanges between Subgenomes.</title>
        <authorList>
            <person name="Davis J.T."/>
        </authorList>
    </citation>
    <scope>NUCLEOTIDE SEQUENCE [LARGE SCALE GENOMIC DNA]</scope>
    <source>
        <strain evidence="3">cv. Da-Ae</strain>
        <tissue evidence="2">Seedling</tissue>
    </source>
</reference>
<gene>
    <name evidence="2" type="ORF">HID58_055534</name>
</gene>
<keyword evidence="3" id="KW-1185">Reference proteome</keyword>
<dbReference type="EMBL" id="JAGKQM010000013">
    <property type="protein sequence ID" value="KAH0893105.1"/>
    <property type="molecule type" value="Genomic_DNA"/>
</dbReference>
<evidence type="ECO:0000313" key="3">
    <source>
        <dbReference type="Proteomes" id="UP000824890"/>
    </source>
</evidence>
<comment type="caution">
    <text evidence="2">The sequence shown here is derived from an EMBL/GenBank/DDBJ whole genome shotgun (WGS) entry which is preliminary data.</text>
</comment>
<dbReference type="Proteomes" id="UP000824890">
    <property type="component" value="Unassembled WGS sequence"/>
</dbReference>
<evidence type="ECO:0000256" key="1">
    <source>
        <dbReference type="SAM" id="MobiDB-lite"/>
    </source>
</evidence>
<feature type="region of interest" description="Disordered" evidence="1">
    <location>
        <begin position="15"/>
        <end position="65"/>
    </location>
</feature>
<protein>
    <submittedName>
        <fullName evidence="2">Uncharacterized protein</fullName>
    </submittedName>
</protein>
<organism evidence="2 3">
    <name type="scientific">Brassica napus</name>
    <name type="common">Rape</name>
    <dbReference type="NCBI Taxonomy" id="3708"/>
    <lineage>
        <taxon>Eukaryota</taxon>
        <taxon>Viridiplantae</taxon>
        <taxon>Streptophyta</taxon>
        <taxon>Embryophyta</taxon>
        <taxon>Tracheophyta</taxon>
        <taxon>Spermatophyta</taxon>
        <taxon>Magnoliopsida</taxon>
        <taxon>eudicotyledons</taxon>
        <taxon>Gunneridae</taxon>
        <taxon>Pentapetalae</taxon>
        <taxon>rosids</taxon>
        <taxon>malvids</taxon>
        <taxon>Brassicales</taxon>
        <taxon>Brassicaceae</taxon>
        <taxon>Brassiceae</taxon>
        <taxon>Brassica</taxon>
    </lineage>
</organism>
<accession>A0ABQ8AKS2</accession>
<sequence>MTSSERLYFSLQVATSSTPIEERGPTEENLLPPTIGEAPSISARPRSPTSAVRSRKESEESMDSGGMTSVLCFFDLTLPPMEEESGARFDLGFILGVEETRKKS</sequence>
<name>A0ABQ8AKS2_BRANA</name>
<proteinExistence type="predicted"/>